<gene>
    <name evidence="10" type="ORF">PACLA_8A066054</name>
</gene>
<evidence type="ECO:0000256" key="6">
    <source>
        <dbReference type="ARBA" id="ARBA00047604"/>
    </source>
</evidence>
<evidence type="ECO:0000313" key="11">
    <source>
        <dbReference type="Proteomes" id="UP001152795"/>
    </source>
</evidence>
<dbReference type="GO" id="GO:0047196">
    <property type="term" value="F:long-chain-alcohol O-fatty-acyltransferase activity"/>
    <property type="evidence" value="ECO:0007669"/>
    <property type="project" value="UniProtKB-EC"/>
</dbReference>
<dbReference type="InterPro" id="IPR004255">
    <property type="entry name" value="O-acyltransferase_WSD1_N"/>
</dbReference>
<evidence type="ECO:0000259" key="8">
    <source>
        <dbReference type="Pfam" id="PF03007"/>
    </source>
</evidence>
<comment type="pathway">
    <text evidence="2">Lipid metabolism.</text>
</comment>
<dbReference type="Proteomes" id="UP001152795">
    <property type="component" value="Unassembled WGS sequence"/>
</dbReference>
<dbReference type="GO" id="GO:0004144">
    <property type="term" value="F:diacylglycerol O-acyltransferase activity"/>
    <property type="evidence" value="ECO:0007669"/>
    <property type="project" value="UniProtKB-EC"/>
</dbReference>
<comment type="catalytic activity">
    <reaction evidence="7">
        <text>an acyl-CoA + a 1,2-diacyl-sn-glycerol = a triacyl-sn-glycerol + CoA</text>
        <dbReference type="Rhea" id="RHEA:10868"/>
        <dbReference type="ChEBI" id="CHEBI:17815"/>
        <dbReference type="ChEBI" id="CHEBI:57287"/>
        <dbReference type="ChEBI" id="CHEBI:58342"/>
        <dbReference type="ChEBI" id="CHEBI:64615"/>
        <dbReference type="EC" id="2.3.1.20"/>
    </reaction>
</comment>
<sequence>MNIYRILVQDLQSTIIHTTLCILAILLSLPVASVALPIWLVFVLFQWAAATWILFWKMGQILSTKDVPFAQESNPQNFITCLFTVNGILSVRVLRRAFCTKIFQGTDESYLRLKKCLQCKMGRYIRRDEENFDIRRHIFMYKGQPPCNDKELAKCYSGLINQKIPNRISPWQIIIIPRGKKSGAKTFAICVRIHHTIGDGYALVGLFSKVVDNQPILLTPSVKRPVVVSSTRRILRAIFTGPLVLLSLLFSTIENPFRRRTDLMGQIKVAWTKPFDLADIKRCKNRFGATVNDVLTGCLAGAMRRYLTSTGVTAPSDLQIAVTINNRTMASVSEGRIPLENNSTGVFFSLPVAFPTLTERIKATKRRMDMMKNSTEYIVFGFLFKYFIATIPTFLARISNYAINRSCCMVMSNVPGPLNQLELVGNVVESAMVWPPLVSETGISVAVFSYAGKIRVSVKVDTAVISDPMVLMENFTKEVEDLVAMTTDDEASS</sequence>
<accession>A0A7D9IBE5</accession>
<evidence type="ECO:0000256" key="3">
    <source>
        <dbReference type="ARBA" id="ARBA00022679"/>
    </source>
</evidence>
<dbReference type="EMBL" id="CACRXK020005043">
    <property type="protein sequence ID" value="CAB4004914.1"/>
    <property type="molecule type" value="Genomic_DNA"/>
</dbReference>
<evidence type="ECO:0000256" key="5">
    <source>
        <dbReference type="ARBA" id="ARBA00024360"/>
    </source>
</evidence>
<evidence type="ECO:0000256" key="7">
    <source>
        <dbReference type="ARBA" id="ARBA00048109"/>
    </source>
</evidence>
<evidence type="ECO:0000256" key="4">
    <source>
        <dbReference type="ARBA" id="ARBA00023315"/>
    </source>
</evidence>
<keyword evidence="4" id="KW-0012">Acyltransferase</keyword>
<evidence type="ECO:0000259" key="9">
    <source>
        <dbReference type="Pfam" id="PF06974"/>
    </source>
</evidence>
<comment type="pathway">
    <text evidence="1">Glycerolipid metabolism; triacylglycerol biosynthesis.</text>
</comment>
<comment type="catalytic activity">
    <reaction evidence="6">
        <text>a long chain fatty alcohol + a fatty acyl-CoA = a long-chain alcohol wax ester + CoA</text>
        <dbReference type="Rhea" id="RHEA:38443"/>
        <dbReference type="ChEBI" id="CHEBI:17135"/>
        <dbReference type="ChEBI" id="CHEBI:57287"/>
        <dbReference type="ChEBI" id="CHEBI:77636"/>
        <dbReference type="ChEBI" id="CHEBI:235323"/>
        <dbReference type="EC" id="2.3.1.75"/>
    </reaction>
</comment>
<dbReference type="PANTHER" id="PTHR31650:SF1">
    <property type="entry name" value="WAX ESTER SYNTHASE_DIACYLGLYCEROL ACYLTRANSFERASE 4-RELATED"/>
    <property type="match status" value="1"/>
</dbReference>
<dbReference type="InterPro" id="IPR009721">
    <property type="entry name" value="O-acyltransferase_WSD1_C"/>
</dbReference>
<reference evidence="10" key="1">
    <citation type="submission" date="2020-04" db="EMBL/GenBank/DDBJ databases">
        <authorList>
            <person name="Alioto T."/>
            <person name="Alioto T."/>
            <person name="Gomez Garrido J."/>
        </authorList>
    </citation>
    <scope>NUCLEOTIDE SEQUENCE</scope>
    <source>
        <strain evidence="10">A484AB</strain>
    </source>
</reference>
<organism evidence="10 11">
    <name type="scientific">Paramuricea clavata</name>
    <name type="common">Red gorgonian</name>
    <name type="synonym">Violescent sea-whip</name>
    <dbReference type="NCBI Taxonomy" id="317549"/>
    <lineage>
        <taxon>Eukaryota</taxon>
        <taxon>Metazoa</taxon>
        <taxon>Cnidaria</taxon>
        <taxon>Anthozoa</taxon>
        <taxon>Octocorallia</taxon>
        <taxon>Malacalcyonacea</taxon>
        <taxon>Plexauridae</taxon>
        <taxon>Paramuricea</taxon>
    </lineage>
</organism>
<comment type="similarity">
    <text evidence="5">In the N-terminal section; belongs to the long-chain O-acyltransferase family.</text>
</comment>
<evidence type="ECO:0000256" key="1">
    <source>
        <dbReference type="ARBA" id="ARBA00004771"/>
    </source>
</evidence>
<dbReference type="InterPro" id="IPR045034">
    <property type="entry name" value="O-acyltransferase_WSD1-like"/>
</dbReference>
<dbReference type="PANTHER" id="PTHR31650">
    <property type="entry name" value="O-ACYLTRANSFERASE (WSD1-LIKE) FAMILY PROTEIN"/>
    <property type="match status" value="1"/>
</dbReference>
<dbReference type="GO" id="GO:0005886">
    <property type="term" value="C:plasma membrane"/>
    <property type="evidence" value="ECO:0007669"/>
    <property type="project" value="TreeGrafter"/>
</dbReference>
<comment type="caution">
    <text evidence="10">The sequence shown here is derived from an EMBL/GenBank/DDBJ whole genome shotgun (WGS) entry which is preliminary data.</text>
</comment>
<dbReference type="GO" id="GO:0019432">
    <property type="term" value="P:triglyceride biosynthetic process"/>
    <property type="evidence" value="ECO:0007669"/>
    <property type="project" value="UniProtKB-UniPathway"/>
</dbReference>
<dbReference type="AlphaFoldDB" id="A0A7D9IBE5"/>
<name>A0A7D9IBE5_PARCT</name>
<protein>
    <submittedName>
        <fullName evidence="10">Diacylglycerol O-acyltransferase</fullName>
    </submittedName>
</protein>
<dbReference type="UniPathway" id="UPA00282"/>
<feature type="domain" description="O-acyltransferase WSD1 C-terminal" evidence="9">
    <location>
        <begin position="341"/>
        <end position="481"/>
    </location>
</feature>
<keyword evidence="3" id="KW-0808">Transferase</keyword>
<evidence type="ECO:0000313" key="10">
    <source>
        <dbReference type="EMBL" id="CAB4004914.1"/>
    </source>
</evidence>
<proteinExistence type="inferred from homology"/>
<evidence type="ECO:0000256" key="2">
    <source>
        <dbReference type="ARBA" id="ARBA00005189"/>
    </source>
</evidence>
<dbReference type="Pfam" id="PF03007">
    <property type="entry name" value="WS_DGAT_cat"/>
    <property type="match status" value="1"/>
</dbReference>
<keyword evidence="11" id="KW-1185">Reference proteome</keyword>
<dbReference type="OrthoDB" id="619536at2759"/>
<dbReference type="Pfam" id="PF06974">
    <property type="entry name" value="WS_DGAT_C"/>
    <property type="match status" value="1"/>
</dbReference>
<feature type="domain" description="O-acyltransferase WSD1-like N-terminal" evidence="8">
    <location>
        <begin position="118"/>
        <end position="221"/>
    </location>
</feature>